<evidence type="ECO:0000313" key="3">
    <source>
        <dbReference type="Proteomes" id="UP001233172"/>
    </source>
</evidence>
<reference evidence="2" key="2">
    <citation type="submission" date="2023-04" db="EMBL/GenBank/DDBJ databases">
        <authorList>
            <person name="Bu L."/>
            <person name="Lu L."/>
            <person name="Laidemitt M.R."/>
            <person name="Zhang S.M."/>
            <person name="Mutuku M."/>
            <person name="Mkoji G."/>
            <person name="Steinauer M."/>
            <person name="Loker E.S."/>
        </authorList>
    </citation>
    <scope>NUCLEOTIDE SEQUENCE</scope>
    <source>
        <strain evidence="2">KasaAsao</strain>
        <tissue evidence="2">Whole Snail</tissue>
    </source>
</reference>
<feature type="region of interest" description="Disordered" evidence="1">
    <location>
        <begin position="21"/>
        <end position="40"/>
    </location>
</feature>
<reference evidence="2" key="1">
    <citation type="journal article" date="2023" name="PLoS Negl. Trop. Dis.">
        <title>A genome sequence for Biomphalaria pfeifferi, the major vector snail for the human-infecting parasite Schistosoma mansoni.</title>
        <authorList>
            <person name="Bu L."/>
            <person name="Lu L."/>
            <person name="Laidemitt M.R."/>
            <person name="Zhang S.M."/>
            <person name="Mutuku M."/>
            <person name="Mkoji G."/>
            <person name="Steinauer M."/>
            <person name="Loker E.S."/>
        </authorList>
    </citation>
    <scope>NUCLEOTIDE SEQUENCE</scope>
    <source>
        <strain evidence="2">KasaAsao</strain>
    </source>
</reference>
<accession>A0AAD8BIF7</accession>
<gene>
    <name evidence="2" type="ORF">Bpfe_015457</name>
</gene>
<proteinExistence type="predicted"/>
<comment type="caution">
    <text evidence="2">The sequence shown here is derived from an EMBL/GenBank/DDBJ whole genome shotgun (WGS) entry which is preliminary data.</text>
</comment>
<organism evidence="2 3">
    <name type="scientific">Biomphalaria pfeifferi</name>
    <name type="common">Bloodfluke planorb</name>
    <name type="synonym">Freshwater snail</name>
    <dbReference type="NCBI Taxonomy" id="112525"/>
    <lineage>
        <taxon>Eukaryota</taxon>
        <taxon>Metazoa</taxon>
        <taxon>Spiralia</taxon>
        <taxon>Lophotrochozoa</taxon>
        <taxon>Mollusca</taxon>
        <taxon>Gastropoda</taxon>
        <taxon>Heterobranchia</taxon>
        <taxon>Euthyneura</taxon>
        <taxon>Panpulmonata</taxon>
        <taxon>Hygrophila</taxon>
        <taxon>Lymnaeoidea</taxon>
        <taxon>Planorbidae</taxon>
        <taxon>Biomphalaria</taxon>
    </lineage>
</organism>
<evidence type="ECO:0000313" key="2">
    <source>
        <dbReference type="EMBL" id="KAK0055166.1"/>
    </source>
</evidence>
<name>A0AAD8BIF7_BIOPF</name>
<protein>
    <submittedName>
        <fullName evidence="2">Uncharacterized protein</fullName>
    </submittedName>
</protein>
<dbReference type="EMBL" id="JASAOG010000072">
    <property type="protein sequence ID" value="KAK0055166.1"/>
    <property type="molecule type" value="Genomic_DNA"/>
</dbReference>
<dbReference type="Proteomes" id="UP001233172">
    <property type="component" value="Unassembled WGS sequence"/>
</dbReference>
<sequence>MDEYGKQFGHKTMDEYEKQFGGCGVKDPRSKPGFTISGVDTTDRLPRIGFEVRRSTGQSCDRLPSLE</sequence>
<dbReference type="AlphaFoldDB" id="A0AAD8BIF7"/>
<keyword evidence="3" id="KW-1185">Reference proteome</keyword>
<evidence type="ECO:0000256" key="1">
    <source>
        <dbReference type="SAM" id="MobiDB-lite"/>
    </source>
</evidence>